<name>A0A0E9Q6H0_ANGAN</name>
<dbReference type="AlphaFoldDB" id="A0A0E9Q6H0"/>
<accession>A0A0E9Q6H0</accession>
<protein>
    <submittedName>
        <fullName evidence="1">Uncharacterized protein</fullName>
    </submittedName>
</protein>
<organism evidence="1">
    <name type="scientific">Anguilla anguilla</name>
    <name type="common">European freshwater eel</name>
    <name type="synonym">Muraena anguilla</name>
    <dbReference type="NCBI Taxonomy" id="7936"/>
    <lineage>
        <taxon>Eukaryota</taxon>
        <taxon>Metazoa</taxon>
        <taxon>Chordata</taxon>
        <taxon>Craniata</taxon>
        <taxon>Vertebrata</taxon>
        <taxon>Euteleostomi</taxon>
        <taxon>Actinopterygii</taxon>
        <taxon>Neopterygii</taxon>
        <taxon>Teleostei</taxon>
        <taxon>Anguilliformes</taxon>
        <taxon>Anguillidae</taxon>
        <taxon>Anguilla</taxon>
    </lineage>
</organism>
<dbReference type="EMBL" id="GBXM01096864">
    <property type="protein sequence ID" value="JAH11713.1"/>
    <property type="molecule type" value="Transcribed_RNA"/>
</dbReference>
<reference evidence="1" key="2">
    <citation type="journal article" date="2015" name="Fish Shellfish Immunol.">
        <title>Early steps in the European eel (Anguilla anguilla)-Vibrio vulnificus interaction in the gills: Role of the RtxA13 toxin.</title>
        <authorList>
            <person name="Callol A."/>
            <person name="Pajuelo D."/>
            <person name="Ebbesson L."/>
            <person name="Teles M."/>
            <person name="MacKenzie S."/>
            <person name="Amaro C."/>
        </authorList>
    </citation>
    <scope>NUCLEOTIDE SEQUENCE</scope>
</reference>
<reference evidence="1" key="1">
    <citation type="submission" date="2014-11" db="EMBL/GenBank/DDBJ databases">
        <authorList>
            <person name="Amaro Gonzalez C."/>
        </authorList>
    </citation>
    <scope>NUCLEOTIDE SEQUENCE</scope>
</reference>
<evidence type="ECO:0000313" key="1">
    <source>
        <dbReference type="EMBL" id="JAH11713.1"/>
    </source>
</evidence>
<sequence length="23" mass="2628">MEWCACWETATRHAFQSAVSLLS</sequence>
<proteinExistence type="predicted"/>